<comment type="caution">
    <text evidence="10">The sequence shown here is derived from an EMBL/GenBank/DDBJ whole genome shotgun (WGS) entry which is preliminary data.</text>
</comment>
<evidence type="ECO:0000256" key="6">
    <source>
        <dbReference type="ARBA" id="ARBA00023136"/>
    </source>
</evidence>
<keyword evidence="2 7" id="KW-0813">Transport</keyword>
<keyword evidence="11" id="KW-1185">Reference proteome</keyword>
<evidence type="ECO:0000256" key="7">
    <source>
        <dbReference type="RuleBase" id="RU363032"/>
    </source>
</evidence>
<feature type="transmembrane region" description="Helical" evidence="7">
    <location>
        <begin position="49"/>
        <end position="76"/>
    </location>
</feature>
<feature type="transmembrane region" description="Helical" evidence="7">
    <location>
        <begin position="267"/>
        <end position="289"/>
    </location>
</feature>
<accession>A0ABP8Y0I4</accession>
<proteinExistence type="inferred from homology"/>
<gene>
    <name evidence="10" type="ORF">GCM10023216_01780</name>
</gene>
<dbReference type="SUPFAM" id="SSF160964">
    <property type="entry name" value="MalF N-terminal region-like"/>
    <property type="match status" value="1"/>
</dbReference>
<dbReference type="PROSITE" id="PS50928">
    <property type="entry name" value="ABC_TM1"/>
    <property type="match status" value="1"/>
</dbReference>
<dbReference type="Gene3D" id="1.10.3720.10">
    <property type="entry name" value="MetI-like"/>
    <property type="match status" value="1"/>
</dbReference>
<sequence>MASIDPGAPVAVPGQPAPAQHLQRTDAETPLPSPRPAKRKYKREDIRSGYLFLSPWIIGFVGLTAFPMIASLYLAFTDYDLFTSPQWVGFDNFVDLFNDPRFIQSAQVTAGYVLLGTPIKLGAALAVAMLLNMKHRGQGAYRSIFYAPSLIGASVSIAIVWKAMFIDDGIVDRVQQSVGIDIGGWVGNPAFSLPMLILLGVWGFGAPMVIFLAGLKQIPAELYEAAECDGAGPVRKFWNITLPMLSPVLFFNLLLETIAAFQVFSSAYIISGGTGGPAGSTMFYTLYLYLRGFQDFQMGYASAMAWVLVSVIAVITVILFRSSKGWVHYTGDER</sequence>
<evidence type="ECO:0000256" key="2">
    <source>
        <dbReference type="ARBA" id="ARBA00022448"/>
    </source>
</evidence>
<feature type="transmembrane region" description="Helical" evidence="7">
    <location>
        <begin position="301"/>
        <end position="320"/>
    </location>
</feature>
<evidence type="ECO:0000256" key="1">
    <source>
        <dbReference type="ARBA" id="ARBA00004651"/>
    </source>
</evidence>
<feature type="domain" description="ABC transmembrane type-1" evidence="9">
    <location>
        <begin position="102"/>
        <end position="319"/>
    </location>
</feature>
<feature type="transmembrane region" description="Helical" evidence="7">
    <location>
        <begin position="195"/>
        <end position="215"/>
    </location>
</feature>
<evidence type="ECO:0000256" key="5">
    <source>
        <dbReference type="ARBA" id="ARBA00022989"/>
    </source>
</evidence>
<keyword evidence="6 7" id="KW-0472">Membrane</keyword>
<dbReference type="InterPro" id="IPR051393">
    <property type="entry name" value="ABC_transporter_permease"/>
</dbReference>
<evidence type="ECO:0000313" key="11">
    <source>
        <dbReference type="Proteomes" id="UP001500956"/>
    </source>
</evidence>
<keyword evidence="5 7" id="KW-1133">Transmembrane helix</keyword>
<keyword evidence="3" id="KW-1003">Cell membrane</keyword>
<dbReference type="CDD" id="cd06261">
    <property type="entry name" value="TM_PBP2"/>
    <property type="match status" value="1"/>
</dbReference>
<comment type="subcellular location">
    <subcellularLocation>
        <location evidence="1 7">Cell membrane</location>
        <topology evidence="1 7">Multi-pass membrane protein</topology>
    </subcellularLocation>
</comment>
<evidence type="ECO:0000259" key="9">
    <source>
        <dbReference type="PROSITE" id="PS50928"/>
    </source>
</evidence>
<feature type="transmembrane region" description="Helical" evidence="7">
    <location>
        <begin position="143"/>
        <end position="164"/>
    </location>
</feature>
<name>A0ABP8Y0I4_9MICO</name>
<organism evidence="10 11">
    <name type="scientific">Isoptericola chiayiensis</name>
    <dbReference type="NCBI Taxonomy" id="579446"/>
    <lineage>
        <taxon>Bacteria</taxon>
        <taxon>Bacillati</taxon>
        <taxon>Actinomycetota</taxon>
        <taxon>Actinomycetes</taxon>
        <taxon>Micrococcales</taxon>
        <taxon>Promicromonosporaceae</taxon>
        <taxon>Isoptericola</taxon>
    </lineage>
</organism>
<comment type="similarity">
    <text evidence="7">Belongs to the binding-protein-dependent transport system permease family.</text>
</comment>
<dbReference type="InterPro" id="IPR035906">
    <property type="entry name" value="MetI-like_sf"/>
</dbReference>
<evidence type="ECO:0000256" key="8">
    <source>
        <dbReference type="SAM" id="MobiDB-lite"/>
    </source>
</evidence>
<keyword evidence="4 7" id="KW-0812">Transmembrane</keyword>
<dbReference type="Pfam" id="PF00528">
    <property type="entry name" value="BPD_transp_1"/>
    <property type="match status" value="1"/>
</dbReference>
<protein>
    <submittedName>
        <fullName evidence="10">Sugar ABC transporter permease</fullName>
    </submittedName>
</protein>
<feature type="transmembrane region" description="Helical" evidence="7">
    <location>
        <begin position="236"/>
        <end position="255"/>
    </location>
</feature>
<feature type="region of interest" description="Disordered" evidence="8">
    <location>
        <begin position="1"/>
        <end position="40"/>
    </location>
</feature>
<feature type="transmembrane region" description="Helical" evidence="7">
    <location>
        <begin position="110"/>
        <end position="131"/>
    </location>
</feature>
<dbReference type="InterPro" id="IPR000515">
    <property type="entry name" value="MetI-like"/>
</dbReference>
<dbReference type="RefSeq" id="WP_172151961.1">
    <property type="nucleotide sequence ID" value="NZ_BAABID010000002.1"/>
</dbReference>
<evidence type="ECO:0000256" key="3">
    <source>
        <dbReference type="ARBA" id="ARBA00022475"/>
    </source>
</evidence>
<evidence type="ECO:0000313" key="10">
    <source>
        <dbReference type="EMBL" id="GAA4717423.1"/>
    </source>
</evidence>
<dbReference type="PANTHER" id="PTHR30193:SF1">
    <property type="entry name" value="ABC TRANSPORTER PERMEASE PROTEIN YESP-RELATED"/>
    <property type="match status" value="1"/>
</dbReference>
<dbReference type="SUPFAM" id="SSF161098">
    <property type="entry name" value="MetI-like"/>
    <property type="match status" value="1"/>
</dbReference>
<dbReference type="EMBL" id="BAABID010000002">
    <property type="protein sequence ID" value="GAA4717423.1"/>
    <property type="molecule type" value="Genomic_DNA"/>
</dbReference>
<feature type="compositionally biased region" description="Low complexity" evidence="8">
    <location>
        <begin position="1"/>
        <end position="20"/>
    </location>
</feature>
<reference evidence="11" key="1">
    <citation type="journal article" date="2019" name="Int. J. Syst. Evol. Microbiol.">
        <title>The Global Catalogue of Microorganisms (GCM) 10K type strain sequencing project: providing services to taxonomists for standard genome sequencing and annotation.</title>
        <authorList>
            <consortium name="The Broad Institute Genomics Platform"/>
            <consortium name="The Broad Institute Genome Sequencing Center for Infectious Disease"/>
            <person name="Wu L."/>
            <person name="Ma J."/>
        </authorList>
    </citation>
    <scope>NUCLEOTIDE SEQUENCE [LARGE SCALE GENOMIC DNA]</scope>
    <source>
        <strain evidence="11">JCM 18063</strain>
    </source>
</reference>
<dbReference type="PANTHER" id="PTHR30193">
    <property type="entry name" value="ABC TRANSPORTER PERMEASE PROTEIN"/>
    <property type="match status" value="1"/>
</dbReference>
<dbReference type="Proteomes" id="UP001500956">
    <property type="component" value="Unassembled WGS sequence"/>
</dbReference>
<evidence type="ECO:0000256" key="4">
    <source>
        <dbReference type="ARBA" id="ARBA00022692"/>
    </source>
</evidence>